<keyword evidence="2" id="KW-0812">Transmembrane</keyword>
<dbReference type="InterPro" id="IPR023365">
    <property type="entry name" value="Sortase_dom-sf"/>
</dbReference>
<evidence type="ECO:0008006" key="5">
    <source>
        <dbReference type="Google" id="ProtNLM"/>
    </source>
</evidence>
<gene>
    <name evidence="3" type="ORF">CO102_01305</name>
</gene>
<dbReference type="Proteomes" id="UP000228770">
    <property type="component" value="Unassembled WGS sequence"/>
</dbReference>
<dbReference type="CDD" id="cd00004">
    <property type="entry name" value="Sortase"/>
    <property type="match status" value="1"/>
</dbReference>
<keyword evidence="2" id="KW-0472">Membrane</keyword>
<comment type="caution">
    <text evidence="3">The sequence shown here is derived from an EMBL/GenBank/DDBJ whole genome shotgun (WGS) entry which is preliminary data.</text>
</comment>
<name>A0A2M8C2P5_9BACT</name>
<dbReference type="InterPro" id="IPR005754">
    <property type="entry name" value="Sortase"/>
</dbReference>
<dbReference type="EMBL" id="PFUA01000029">
    <property type="protein sequence ID" value="PJB50368.1"/>
    <property type="molecule type" value="Genomic_DNA"/>
</dbReference>
<proteinExistence type="predicted"/>
<keyword evidence="1" id="KW-0378">Hydrolase</keyword>
<reference evidence="4" key="1">
    <citation type="submission" date="2017-09" db="EMBL/GenBank/DDBJ databases">
        <title>Depth-based differentiation of microbial function through sediment-hosted aquifers and enrichment of novel symbionts in the deep terrestrial subsurface.</title>
        <authorList>
            <person name="Probst A.J."/>
            <person name="Ladd B."/>
            <person name="Jarett J.K."/>
            <person name="Geller-Mcgrath D.E."/>
            <person name="Sieber C.M.K."/>
            <person name="Emerson J.B."/>
            <person name="Anantharaman K."/>
            <person name="Thomas B.C."/>
            <person name="Malmstrom R."/>
            <person name="Stieglmeier M."/>
            <person name="Klingl A."/>
            <person name="Woyke T."/>
            <person name="Ryan C.M."/>
            <person name="Banfield J.F."/>
        </authorList>
    </citation>
    <scope>NUCLEOTIDE SEQUENCE [LARGE SCALE GENOMIC DNA]</scope>
</reference>
<evidence type="ECO:0000256" key="2">
    <source>
        <dbReference type="SAM" id="Phobius"/>
    </source>
</evidence>
<sequence>MIFCMRSYSFTHEVWLFVKYLAGYFLLLLPAMVLLFDGRALVAQTWWYATHMGLPDKVVIFSPLTHTAKPEQVVNIKDYEVLSGIFKGDVKAFLIVPKIKISAPIVFPDTVDNSALLSYLERGVIKYKDTSEIGKQGTAIILGHSSAYPWYRGQYGSVFALLSKLEPGDQFAIFTQDKKFVYQVTDTKVIVPGDLKIAQTDSQSHVVLISCWPVRTNKLRMVVNADLVGTF</sequence>
<evidence type="ECO:0000313" key="4">
    <source>
        <dbReference type="Proteomes" id="UP000228770"/>
    </source>
</evidence>
<dbReference type="Pfam" id="PF04203">
    <property type="entry name" value="Sortase"/>
    <property type="match status" value="1"/>
</dbReference>
<evidence type="ECO:0000256" key="1">
    <source>
        <dbReference type="ARBA" id="ARBA00022801"/>
    </source>
</evidence>
<dbReference type="NCBIfam" id="TIGR01076">
    <property type="entry name" value="sortase_fam"/>
    <property type="match status" value="1"/>
</dbReference>
<dbReference type="AlphaFoldDB" id="A0A2M8C2P5"/>
<keyword evidence="2" id="KW-1133">Transmembrane helix</keyword>
<organism evidence="3 4">
    <name type="scientific">Candidatus Brennerbacteria bacterium CG_4_9_14_3_um_filter_43_9</name>
    <dbReference type="NCBI Taxonomy" id="1974522"/>
    <lineage>
        <taxon>Bacteria</taxon>
        <taxon>Candidatus Brenneribacteriota</taxon>
    </lineage>
</organism>
<feature type="transmembrane region" description="Helical" evidence="2">
    <location>
        <begin position="15"/>
        <end position="36"/>
    </location>
</feature>
<dbReference type="GO" id="GO:0016787">
    <property type="term" value="F:hydrolase activity"/>
    <property type="evidence" value="ECO:0007669"/>
    <property type="project" value="UniProtKB-KW"/>
</dbReference>
<evidence type="ECO:0000313" key="3">
    <source>
        <dbReference type="EMBL" id="PJB50368.1"/>
    </source>
</evidence>
<protein>
    <recommendedName>
        <fullName evidence="5">Sortase</fullName>
    </recommendedName>
</protein>
<dbReference type="SUPFAM" id="SSF63817">
    <property type="entry name" value="Sortase"/>
    <property type="match status" value="1"/>
</dbReference>
<accession>A0A2M8C2P5</accession>
<dbReference type="Gene3D" id="2.40.260.10">
    <property type="entry name" value="Sortase"/>
    <property type="match status" value="1"/>
</dbReference>